<dbReference type="Gene3D" id="3.40.50.720">
    <property type="entry name" value="NAD(P)-binding Rossmann-like Domain"/>
    <property type="match status" value="1"/>
</dbReference>
<dbReference type="GO" id="GO:0016491">
    <property type="term" value="F:oxidoreductase activity"/>
    <property type="evidence" value="ECO:0007669"/>
    <property type="project" value="UniProtKB-KW"/>
</dbReference>
<dbReference type="PANTHER" id="PTHR43639:SF1">
    <property type="entry name" value="SHORT-CHAIN DEHYDROGENASE_REDUCTASE FAMILY PROTEIN"/>
    <property type="match status" value="1"/>
</dbReference>
<evidence type="ECO:0000313" key="4">
    <source>
        <dbReference type="Proteomes" id="UP000195514"/>
    </source>
</evidence>
<evidence type="ECO:0000313" key="3">
    <source>
        <dbReference type="EMBL" id="SMX54127.1"/>
    </source>
</evidence>
<dbReference type="InterPro" id="IPR002347">
    <property type="entry name" value="SDR_fam"/>
</dbReference>
<reference evidence="4" key="1">
    <citation type="submission" date="2017-05" db="EMBL/GenBank/DDBJ databases">
        <authorList>
            <person name="Kirkegaard R."/>
            <person name="Mcilroy J S."/>
        </authorList>
    </citation>
    <scope>NUCLEOTIDE SEQUENCE [LARGE SCALE GENOMIC DNA]</scope>
</reference>
<sequence length="243" mass="26562">MELKGKTALVTGGGIRLGRAFALALAREGVNLVVHYNQSAAPAEETVQLAQDFGVKAVALKADFSDLSATQALFPQALEHFQCVDILINNAAIYLKDTGLETDLHTWETQFRINLQTPFLLIQAFANQLPKTQQGRVLNIADAQIRKPQPSHFAYRLTKIALVEMTRMFAAELAPDITVNALGLGIMLPLAGKEHIDLQAYAQQNIPLKRTGSPEIAVENALHLIKSDFTTGAFLRVDGGQYL</sequence>
<dbReference type="EMBL" id="LT859958">
    <property type="protein sequence ID" value="SMX54127.1"/>
    <property type="molecule type" value="Genomic_DNA"/>
</dbReference>
<organism evidence="3 4">
    <name type="scientific">Candidatus Brevifilum fermentans</name>
    <dbReference type="NCBI Taxonomy" id="1986204"/>
    <lineage>
        <taxon>Bacteria</taxon>
        <taxon>Bacillati</taxon>
        <taxon>Chloroflexota</taxon>
        <taxon>Anaerolineae</taxon>
        <taxon>Anaerolineales</taxon>
        <taxon>Anaerolineaceae</taxon>
        <taxon>Candidatus Brevifilum</taxon>
    </lineage>
</organism>
<name>A0A1Y6K5K3_9CHLR</name>
<keyword evidence="2" id="KW-0560">Oxidoreductase</keyword>
<gene>
    <name evidence="3" type="primary">gdh</name>
    <name evidence="3" type="ORF">CFX1CAM_1062</name>
</gene>
<accession>A0A1Y6K5K3</accession>
<dbReference type="RefSeq" id="WP_157891727.1">
    <property type="nucleotide sequence ID" value="NZ_LT859958.1"/>
</dbReference>
<dbReference type="PANTHER" id="PTHR43639">
    <property type="entry name" value="OXIDOREDUCTASE, SHORT-CHAIN DEHYDROGENASE/REDUCTASE FAMILY (AFU_ORTHOLOGUE AFUA_5G02870)"/>
    <property type="match status" value="1"/>
</dbReference>
<dbReference type="Proteomes" id="UP000195514">
    <property type="component" value="Chromosome I"/>
</dbReference>
<evidence type="ECO:0000256" key="2">
    <source>
        <dbReference type="ARBA" id="ARBA00023002"/>
    </source>
</evidence>
<dbReference type="OrthoDB" id="9790146at2"/>
<dbReference type="KEGG" id="abat:CFX1CAM_1062"/>
<dbReference type="SUPFAM" id="SSF51735">
    <property type="entry name" value="NAD(P)-binding Rossmann-fold domains"/>
    <property type="match status" value="1"/>
</dbReference>
<dbReference type="Pfam" id="PF13561">
    <property type="entry name" value="adh_short_C2"/>
    <property type="match status" value="1"/>
</dbReference>
<dbReference type="InterPro" id="IPR036291">
    <property type="entry name" value="NAD(P)-bd_dom_sf"/>
</dbReference>
<dbReference type="AlphaFoldDB" id="A0A1Y6K5K3"/>
<dbReference type="PRINTS" id="PR00081">
    <property type="entry name" value="GDHRDH"/>
</dbReference>
<dbReference type="PRINTS" id="PR00080">
    <property type="entry name" value="SDRFAMILY"/>
</dbReference>
<evidence type="ECO:0000256" key="1">
    <source>
        <dbReference type="ARBA" id="ARBA00006484"/>
    </source>
</evidence>
<keyword evidence="4" id="KW-1185">Reference proteome</keyword>
<proteinExistence type="inferred from homology"/>
<protein>
    <submittedName>
        <fullName evidence="3">Glucose dehydrogenase</fullName>
    </submittedName>
</protein>
<comment type="similarity">
    <text evidence="1">Belongs to the short-chain dehydrogenases/reductases (SDR) family.</text>
</comment>